<evidence type="ECO:0000313" key="2">
    <source>
        <dbReference type="Proteomes" id="UP000011991"/>
    </source>
</evidence>
<organism evidence="1 2">
    <name type="scientific">Rhodopirellula maiorica SM1</name>
    <dbReference type="NCBI Taxonomy" id="1265738"/>
    <lineage>
        <taxon>Bacteria</taxon>
        <taxon>Pseudomonadati</taxon>
        <taxon>Planctomycetota</taxon>
        <taxon>Planctomycetia</taxon>
        <taxon>Pirellulales</taxon>
        <taxon>Pirellulaceae</taxon>
        <taxon>Novipirellula</taxon>
    </lineage>
</organism>
<sequence length="68" mass="8126">MLPRGHGRVGNTTRLDDGSEAFFRSETRREFRFYSRGRKFLRLSLQLIRVCITTRSTQYDGDLFCWTF</sequence>
<dbReference type="PATRIC" id="fig|1265738.3.peg.7110"/>
<evidence type="ECO:0000313" key="1">
    <source>
        <dbReference type="EMBL" id="EMI15951.1"/>
    </source>
</evidence>
<dbReference type="Proteomes" id="UP000011991">
    <property type="component" value="Unassembled WGS sequence"/>
</dbReference>
<dbReference type="AlphaFoldDB" id="M5RA69"/>
<protein>
    <submittedName>
        <fullName evidence="1">Uncharacterized protein</fullName>
    </submittedName>
</protein>
<reference evidence="1 2" key="1">
    <citation type="journal article" date="2013" name="Mar. Genomics">
        <title>Expression of sulfatases in Rhodopirellula baltica and the diversity of sulfatases in the genus Rhodopirellula.</title>
        <authorList>
            <person name="Wegner C.E."/>
            <person name="Richter-Heitmann T."/>
            <person name="Klindworth A."/>
            <person name="Klockow C."/>
            <person name="Richter M."/>
            <person name="Achstetter T."/>
            <person name="Glockner F.O."/>
            <person name="Harder J."/>
        </authorList>
    </citation>
    <scope>NUCLEOTIDE SEQUENCE [LARGE SCALE GENOMIC DNA]</scope>
    <source>
        <strain evidence="1 2">SM1</strain>
    </source>
</reference>
<accession>M5RA69</accession>
<proteinExistence type="predicted"/>
<comment type="caution">
    <text evidence="1">The sequence shown here is derived from an EMBL/GenBank/DDBJ whole genome shotgun (WGS) entry which is preliminary data.</text>
</comment>
<keyword evidence="2" id="KW-1185">Reference proteome</keyword>
<gene>
    <name evidence="1" type="ORF">RMSM_07134</name>
</gene>
<name>M5RA69_9BACT</name>
<dbReference type="EMBL" id="ANOG01001017">
    <property type="protein sequence ID" value="EMI15951.1"/>
    <property type="molecule type" value="Genomic_DNA"/>
</dbReference>